<dbReference type="Proteomes" id="UP000515819">
    <property type="component" value="Chromosome"/>
</dbReference>
<evidence type="ECO:0000313" key="2">
    <source>
        <dbReference type="Proteomes" id="UP000515819"/>
    </source>
</evidence>
<protein>
    <submittedName>
        <fullName evidence="1">Uncharacterized protein</fullName>
    </submittedName>
</protein>
<reference evidence="1 2" key="1">
    <citation type="submission" date="2020-08" db="EMBL/GenBank/DDBJ databases">
        <authorList>
            <person name="Liu C."/>
            <person name="Sun Q."/>
        </authorList>
    </citation>
    <scope>NUCLEOTIDE SEQUENCE [LARGE SCALE GENOMIC DNA]</scope>
    <source>
        <strain evidence="1 2">NSJ-4</strain>
    </source>
</reference>
<proteinExistence type="predicted"/>
<sequence>MLRPRGGFSDENVVEKAQVKNLITNGNLVTTYKNLWKWLLELDGIMVIYVQITSYVQSAYNT</sequence>
<dbReference type="EMBL" id="CP060632">
    <property type="protein sequence ID" value="QNL99065.1"/>
    <property type="molecule type" value="Genomic_DNA"/>
</dbReference>
<keyword evidence="2" id="KW-1185">Reference proteome</keyword>
<accession>A0A7G9FKI4</accession>
<dbReference type="KEGG" id="wcp:H9Q76_09985"/>
<evidence type="ECO:0000313" key="1">
    <source>
        <dbReference type="EMBL" id="QNL99065.1"/>
    </source>
</evidence>
<gene>
    <name evidence="1" type="ORF">H9Q76_09985</name>
</gene>
<name>A0A7G9FKI4_9FIRM</name>
<organism evidence="1 2">
    <name type="scientific">Wujia chipingensis</name>
    <dbReference type="NCBI Taxonomy" id="2763670"/>
    <lineage>
        <taxon>Bacteria</taxon>
        <taxon>Bacillati</taxon>
        <taxon>Bacillota</taxon>
        <taxon>Clostridia</taxon>
        <taxon>Lachnospirales</taxon>
        <taxon>Lachnospiraceae</taxon>
        <taxon>Wujia</taxon>
    </lineage>
</organism>
<dbReference type="AlphaFoldDB" id="A0A7G9FKI4"/>
<dbReference type="RefSeq" id="WP_021986354.1">
    <property type="nucleotide sequence ID" value="NZ_CP060632.1"/>
</dbReference>